<reference evidence="4" key="1">
    <citation type="journal article" date="2019" name="Int. J. Syst. Evol. Microbiol.">
        <title>The Global Catalogue of Microorganisms (GCM) 10K type strain sequencing project: providing services to taxonomists for standard genome sequencing and annotation.</title>
        <authorList>
            <consortium name="The Broad Institute Genomics Platform"/>
            <consortium name="The Broad Institute Genome Sequencing Center for Infectious Disease"/>
            <person name="Wu L."/>
            <person name="Ma J."/>
        </authorList>
    </citation>
    <scope>NUCLEOTIDE SEQUENCE [LARGE SCALE GENOMIC DNA]</scope>
    <source>
        <strain evidence="4">JCM 17687</strain>
    </source>
</reference>
<feature type="domain" description="HMA" evidence="2">
    <location>
        <begin position="5"/>
        <end position="73"/>
    </location>
</feature>
<evidence type="ECO:0000256" key="1">
    <source>
        <dbReference type="ARBA" id="ARBA00022723"/>
    </source>
</evidence>
<keyword evidence="4" id="KW-1185">Reference proteome</keyword>
<dbReference type="InterPro" id="IPR006121">
    <property type="entry name" value="HMA_dom"/>
</dbReference>
<proteinExistence type="predicted"/>
<dbReference type="RefSeq" id="WP_345507920.1">
    <property type="nucleotide sequence ID" value="NZ_BAABIW010000017.1"/>
</dbReference>
<dbReference type="EMBL" id="BAABIW010000017">
    <property type="protein sequence ID" value="GAA5029549.1"/>
    <property type="molecule type" value="Genomic_DNA"/>
</dbReference>
<keyword evidence="1" id="KW-0479">Metal-binding</keyword>
<accession>A0ABP9JGE3</accession>
<dbReference type="Proteomes" id="UP001500427">
    <property type="component" value="Unassembled WGS sequence"/>
</dbReference>
<protein>
    <submittedName>
        <fullName evidence="3">Heavy-metal-associated domain-containing protein</fullName>
    </submittedName>
</protein>
<dbReference type="CDD" id="cd00371">
    <property type="entry name" value="HMA"/>
    <property type="match status" value="1"/>
</dbReference>
<dbReference type="SUPFAM" id="SSF55008">
    <property type="entry name" value="HMA, heavy metal-associated domain"/>
    <property type="match status" value="1"/>
</dbReference>
<dbReference type="PROSITE" id="PS50846">
    <property type="entry name" value="HMA_2"/>
    <property type="match status" value="1"/>
</dbReference>
<evidence type="ECO:0000313" key="3">
    <source>
        <dbReference type="EMBL" id="GAA5029549.1"/>
    </source>
</evidence>
<sequence>MSQTVQTEVTVAGMTCGHCVAAVTEELTALPGVVDVAVDLHAGEDSPVTITSAAPLERAAVESAVTEAGYTLR</sequence>
<name>A0ABP9JGE3_9MICO</name>
<dbReference type="Gene3D" id="3.30.70.100">
    <property type="match status" value="1"/>
</dbReference>
<dbReference type="Pfam" id="PF00403">
    <property type="entry name" value="HMA"/>
    <property type="match status" value="1"/>
</dbReference>
<dbReference type="PROSITE" id="PS01047">
    <property type="entry name" value="HMA_1"/>
    <property type="match status" value="1"/>
</dbReference>
<evidence type="ECO:0000259" key="2">
    <source>
        <dbReference type="PROSITE" id="PS50846"/>
    </source>
</evidence>
<dbReference type="InterPro" id="IPR017969">
    <property type="entry name" value="Heavy-metal-associated_CS"/>
</dbReference>
<organism evidence="3 4">
    <name type="scientific">Terrabacter aeriphilus</name>
    <dbReference type="NCBI Taxonomy" id="515662"/>
    <lineage>
        <taxon>Bacteria</taxon>
        <taxon>Bacillati</taxon>
        <taxon>Actinomycetota</taxon>
        <taxon>Actinomycetes</taxon>
        <taxon>Micrococcales</taxon>
        <taxon>Intrasporangiaceae</taxon>
        <taxon>Terrabacter</taxon>
    </lineage>
</organism>
<evidence type="ECO:0000313" key="4">
    <source>
        <dbReference type="Proteomes" id="UP001500427"/>
    </source>
</evidence>
<dbReference type="InterPro" id="IPR036163">
    <property type="entry name" value="HMA_dom_sf"/>
</dbReference>
<gene>
    <name evidence="3" type="ORF">GCM10023258_26020</name>
</gene>
<comment type="caution">
    <text evidence="3">The sequence shown here is derived from an EMBL/GenBank/DDBJ whole genome shotgun (WGS) entry which is preliminary data.</text>
</comment>